<dbReference type="NCBIfam" id="TIGR00010">
    <property type="entry name" value="YchF/TatD family DNA exonuclease"/>
    <property type="match status" value="1"/>
</dbReference>
<evidence type="ECO:0000256" key="1">
    <source>
        <dbReference type="ARBA" id="ARBA00009275"/>
    </source>
</evidence>
<gene>
    <name evidence="5" type="ORF">HMPREF2087_01007</name>
</gene>
<dbReference type="GO" id="GO:0005829">
    <property type="term" value="C:cytosol"/>
    <property type="evidence" value="ECO:0007669"/>
    <property type="project" value="TreeGrafter"/>
</dbReference>
<dbReference type="SUPFAM" id="SSF51556">
    <property type="entry name" value="Metallo-dependent hydrolases"/>
    <property type="match status" value="1"/>
</dbReference>
<name>V8CHQ8_9HELI</name>
<dbReference type="GO" id="GO:0046872">
    <property type="term" value="F:metal ion binding"/>
    <property type="evidence" value="ECO:0007669"/>
    <property type="project" value="UniProtKB-KW"/>
</dbReference>
<dbReference type="FunFam" id="3.20.20.140:FF:000005">
    <property type="entry name" value="TatD family hydrolase"/>
    <property type="match status" value="1"/>
</dbReference>
<dbReference type="PANTHER" id="PTHR46124">
    <property type="entry name" value="D-AMINOACYL-TRNA DEACYLASE"/>
    <property type="match status" value="1"/>
</dbReference>
<feature type="binding site" evidence="4">
    <location>
        <position position="21"/>
    </location>
    <ligand>
        <name>a divalent metal cation</name>
        <dbReference type="ChEBI" id="CHEBI:60240"/>
        <label>1</label>
    </ligand>
</feature>
<feature type="binding site" evidence="4">
    <location>
        <position position="19"/>
    </location>
    <ligand>
        <name>a divalent metal cation</name>
        <dbReference type="ChEBI" id="CHEBI:60240"/>
        <label>1</label>
    </ligand>
</feature>
<dbReference type="Gene3D" id="3.20.20.140">
    <property type="entry name" value="Metal-dependent hydrolases"/>
    <property type="match status" value="1"/>
</dbReference>
<accession>V8CHQ8</accession>
<dbReference type="EMBL" id="AZJJ01000002">
    <property type="protein sequence ID" value="ETD26622.1"/>
    <property type="molecule type" value="Genomic_DNA"/>
</dbReference>
<dbReference type="HOGENOM" id="CLU_031506_4_0_7"/>
<dbReference type="STRING" id="1357399.HMPREF2087_01007"/>
<dbReference type="PROSITE" id="PS01091">
    <property type="entry name" value="TATD_3"/>
    <property type="match status" value="1"/>
</dbReference>
<feature type="binding site" evidence="4">
    <location>
        <position position="175"/>
    </location>
    <ligand>
        <name>a divalent metal cation</name>
        <dbReference type="ChEBI" id="CHEBI:60240"/>
        <label>2</label>
    </ligand>
</feature>
<reference evidence="5 6" key="1">
    <citation type="submission" date="2013-10" db="EMBL/GenBank/DDBJ databases">
        <title>The Genome Sequence of Helicobacter canis NCTC 12740.</title>
        <authorList>
            <consortium name="The Broad Institute Genomics Platform"/>
            <person name="Earl A."/>
            <person name="Fox J.G."/>
            <person name="Shen Z."/>
            <person name="Young S.K."/>
            <person name="Zeng Q."/>
            <person name="Gargeya S."/>
            <person name="Fitzgerald M."/>
            <person name="Abouelleil A."/>
            <person name="Alvarado L."/>
            <person name="Chapman S.B."/>
            <person name="Gainer-Dewar J."/>
            <person name="Goldberg J."/>
            <person name="Griggs A."/>
            <person name="Gujja S."/>
            <person name="Hansen M."/>
            <person name="Howarth C."/>
            <person name="Imamovic A."/>
            <person name="Ireland A."/>
            <person name="Larimer J."/>
            <person name="McCowan C."/>
            <person name="Murphy C."/>
            <person name="Pearson M."/>
            <person name="Poon T.W."/>
            <person name="Priest M."/>
            <person name="Roberts A."/>
            <person name="Saif S."/>
            <person name="Shea T."/>
            <person name="Sykes S."/>
            <person name="Wortman J."/>
            <person name="Nusbaum C."/>
            <person name="Birren B."/>
        </authorList>
    </citation>
    <scope>NUCLEOTIDE SEQUENCE [LARGE SCALE GENOMIC DNA]</scope>
    <source>
        <strain evidence="5 6">NCTC 12740</strain>
    </source>
</reference>
<keyword evidence="6" id="KW-1185">Reference proteome</keyword>
<keyword evidence="3" id="KW-0378">Hydrolase</keyword>
<sequence length="277" mass="31108">MRLKLALKEAMMSIFIDTHCHLDDSRYEADLEEVVKRAQNFGVKGCIIPATSPDTLARAREIATQYPHIYFACGLHPCEISHSNAGASNHATLQECFSLLDEPKCIAIGECGLDYYHFLDSLPKQEQKRNQAEVFIAHIEQAIARDLPLIVHIREASNDAYEILSQYPKARGVLHCYNADEILLKLSDRFYYGIGGVATFKNARRLVEVLPKIPLERIVLETDAPYLTPHPHRGQRNSPEYIPLIAQRVAQILSTTPDQLATISTNNARALFAINAD</sequence>
<evidence type="ECO:0000256" key="4">
    <source>
        <dbReference type="PIRSR" id="PIRSR005902-1"/>
    </source>
</evidence>
<dbReference type="GO" id="GO:0004536">
    <property type="term" value="F:DNA nuclease activity"/>
    <property type="evidence" value="ECO:0007669"/>
    <property type="project" value="InterPro"/>
</dbReference>
<feature type="binding site" evidence="4">
    <location>
        <position position="152"/>
    </location>
    <ligand>
        <name>a divalent metal cation</name>
        <dbReference type="ChEBI" id="CHEBI:60240"/>
        <label>2</label>
    </ligand>
</feature>
<dbReference type="GO" id="GO:0016788">
    <property type="term" value="F:hydrolase activity, acting on ester bonds"/>
    <property type="evidence" value="ECO:0007669"/>
    <property type="project" value="InterPro"/>
</dbReference>
<dbReference type="AlphaFoldDB" id="V8CHQ8"/>
<dbReference type="Proteomes" id="UP000018688">
    <property type="component" value="Unassembled WGS sequence"/>
</dbReference>
<evidence type="ECO:0000313" key="6">
    <source>
        <dbReference type="Proteomes" id="UP000018688"/>
    </source>
</evidence>
<keyword evidence="2 4" id="KW-0479">Metal-binding</keyword>
<dbReference type="InterPro" id="IPR015991">
    <property type="entry name" value="TatD/YcfH-like"/>
</dbReference>
<dbReference type="PATRIC" id="fig|1357399.3.peg.1053"/>
<comment type="similarity">
    <text evidence="1">Belongs to the metallo-dependent hydrolases superfamily. TatD-type hydrolase family.</text>
</comment>
<evidence type="ECO:0000256" key="2">
    <source>
        <dbReference type="ARBA" id="ARBA00022723"/>
    </source>
</evidence>
<dbReference type="CDD" id="cd01310">
    <property type="entry name" value="TatD_DNAse"/>
    <property type="match status" value="1"/>
</dbReference>
<evidence type="ECO:0000256" key="3">
    <source>
        <dbReference type="ARBA" id="ARBA00022801"/>
    </source>
</evidence>
<dbReference type="PIRSF" id="PIRSF005902">
    <property type="entry name" value="DNase_TatD"/>
    <property type="match status" value="1"/>
</dbReference>
<dbReference type="PANTHER" id="PTHR46124:SF2">
    <property type="entry name" value="D-AMINOACYL-TRNA DEACYLASE"/>
    <property type="match status" value="1"/>
</dbReference>
<feature type="binding site" evidence="4">
    <location>
        <position position="223"/>
    </location>
    <ligand>
        <name>a divalent metal cation</name>
        <dbReference type="ChEBI" id="CHEBI:60240"/>
        <label>1</label>
    </ligand>
</feature>
<dbReference type="InterPro" id="IPR001130">
    <property type="entry name" value="TatD-like"/>
</dbReference>
<feature type="binding site" evidence="4">
    <location>
        <position position="110"/>
    </location>
    <ligand>
        <name>a divalent metal cation</name>
        <dbReference type="ChEBI" id="CHEBI:60240"/>
        <label>1</label>
    </ligand>
</feature>
<protein>
    <recommendedName>
        <fullName evidence="7">TatD family hydrolase</fullName>
    </recommendedName>
</protein>
<dbReference type="InterPro" id="IPR032466">
    <property type="entry name" value="Metal_Hydrolase"/>
</dbReference>
<evidence type="ECO:0000313" key="5">
    <source>
        <dbReference type="EMBL" id="ETD26622.1"/>
    </source>
</evidence>
<proteinExistence type="inferred from homology"/>
<evidence type="ECO:0008006" key="7">
    <source>
        <dbReference type="Google" id="ProtNLM"/>
    </source>
</evidence>
<dbReference type="Pfam" id="PF01026">
    <property type="entry name" value="TatD_DNase"/>
    <property type="match status" value="1"/>
</dbReference>
<organism evidence="5 6">
    <name type="scientific">Helicobacter canis NCTC 12740</name>
    <dbReference type="NCBI Taxonomy" id="1357399"/>
    <lineage>
        <taxon>Bacteria</taxon>
        <taxon>Pseudomonadati</taxon>
        <taxon>Campylobacterota</taxon>
        <taxon>Epsilonproteobacteria</taxon>
        <taxon>Campylobacterales</taxon>
        <taxon>Helicobacteraceae</taxon>
        <taxon>Helicobacter</taxon>
    </lineage>
</organism>
<comment type="caution">
    <text evidence="5">The sequence shown here is derived from an EMBL/GenBank/DDBJ whole genome shotgun (WGS) entry which is preliminary data.</text>
</comment>
<dbReference type="eggNOG" id="COG0084">
    <property type="taxonomic scope" value="Bacteria"/>
</dbReference>
<dbReference type="PROSITE" id="PS01137">
    <property type="entry name" value="TATD_1"/>
    <property type="match status" value="1"/>
</dbReference>
<dbReference type="InterPro" id="IPR018228">
    <property type="entry name" value="DNase_TatD-rel_CS"/>
</dbReference>